<evidence type="ECO:0000313" key="3">
    <source>
        <dbReference type="Proteomes" id="UP000004038"/>
    </source>
</evidence>
<dbReference type="Proteomes" id="UP000004038">
    <property type="component" value="Unassembled WGS sequence"/>
</dbReference>
<sequence>MLEAVSFHAVVRYLERVLEMPVAEWLTGHETLDARQQAEICCARAGLAVAAIRQAILVRPVLLAVSSGFGQVVVRHEGLAYIVRNGVVATIVTARMRDERTARANKIKDVSRSEARRNMTRRHRRMRK</sequence>
<evidence type="ECO:0000256" key="1">
    <source>
        <dbReference type="SAM" id="MobiDB-lite"/>
    </source>
</evidence>
<organism evidence="2 3">
    <name type="scientific">Sinorhizobium meliloti CCNWSX0020</name>
    <dbReference type="NCBI Taxonomy" id="1107881"/>
    <lineage>
        <taxon>Bacteria</taxon>
        <taxon>Pseudomonadati</taxon>
        <taxon>Pseudomonadota</taxon>
        <taxon>Alphaproteobacteria</taxon>
        <taxon>Hyphomicrobiales</taxon>
        <taxon>Rhizobiaceae</taxon>
        <taxon>Sinorhizobium/Ensifer group</taxon>
        <taxon>Sinorhizobium</taxon>
    </lineage>
</organism>
<evidence type="ECO:0000313" key="2">
    <source>
        <dbReference type="EMBL" id="EHK77712.1"/>
    </source>
</evidence>
<gene>
    <name evidence="2" type="ORF">SM0020_12330</name>
</gene>
<dbReference type="RefSeq" id="WP_004435161.1">
    <property type="nucleotide sequence ID" value="NZ_AGVV01000019.1"/>
</dbReference>
<protein>
    <submittedName>
        <fullName evidence="2">Uncharacterized protein</fullName>
    </submittedName>
</protein>
<feature type="region of interest" description="Disordered" evidence="1">
    <location>
        <begin position="109"/>
        <end position="128"/>
    </location>
</feature>
<reference evidence="2 3" key="1">
    <citation type="journal article" date="2012" name="J. Bacteriol.">
        <title>Draft Genome Sequence of Sinorhizobium meliloti CCNWSX0020, a Nitrogen-Fixing Symbiont with Copper Tolerance Capability Isolated from Lead-Zinc Mine Tailings.</title>
        <authorList>
            <person name="Li Z."/>
            <person name="Ma Z."/>
            <person name="Hao X."/>
            <person name="Wei G."/>
        </authorList>
    </citation>
    <scope>NUCLEOTIDE SEQUENCE [LARGE SCALE GENOMIC DNA]</scope>
    <source>
        <strain evidence="2 3">CCNWSX0020</strain>
    </source>
</reference>
<dbReference type="PATRIC" id="fig|1107881.3.peg.2498"/>
<dbReference type="AlphaFoldDB" id="H0FZ32"/>
<dbReference type="EMBL" id="AGVV01000019">
    <property type="protein sequence ID" value="EHK77712.1"/>
    <property type="molecule type" value="Genomic_DNA"/>
</dbReference>
<accession>H0FZ32</accession>
<proteinExistence type="predicted"/>
<feature type="compositionally biased region" description="Basic residues" evidence="1">
    <location>
        <begin position="118"/>
        <end position="128"/>
    </location>
</feature>
<name>H0FZ32_RHIML</name>